<comment type="caution">
    <text evidence="2">The sequence shown here is derived from an EMBL/GenBank/DDBJ whole genome shotgun (WGS) entry which is preliminary data.</text>
</comment>
<dbReference type="InterPro" id="IPR025382">
    <property type="entry name" value="Cap4-like_endonuclease_dom"/>
</dbReference>
<dbReference type="PATRIC" id="fig|159743.3.peg.6364"/>
<dbReference type="EMBL" id="JTHP01000128">
    <property type="protein sequence ID" value="KJD42384.1"/>
    <property type="molecule type" value="Genomic_DNA"/>
</dbReference>
<dbReference type="RefSeq" id="WP_044649302.1">
    <property type="nucleotide sequence ID" value="NZ_JTHP01000128.1"/>
</dbReference>
<dbReference type="Proteomes" id="UP000032534">
    <property type="component" value="Unassembled WGS sequence"/>
</dbReference>
<evidence type="ECO:0000313" key="3">
    <source>
        <dbReference type="Proteomes" id="UP000032534"/>
    </source>
</evidence>
<protein>
    <recommendedName>
        <fullName evidence="1">CD-NTase associated protein 4-like DNA endonuclease domain-containing protein</fullName>
    </recommendedName>
</protein>
<dbReference type="Pfam" id="PF14130">
    <property type="entry name" value="Cap4_nuclease"/>
    <property type="match status" value="1"/>
</dbReference>
<proteinExistence type="predicted"/>
<evidence type="ECO:0000313" key="2">
    <source>
        <dbReference type="EMBL" id="KJD42384.1"/>
    </source>
</evidence>
<dbReference type="GO" id="GO:0004518">
    <property type="term" value="F:nuclease activity"/>
    <property type="evidence" value="ECO:0007669"/>
    <property type="project" value="InterPro"/>
</dbReference>
<gene>
    <name evidence="2" type="ORF">QD47_28510</name>
</gene>
<sequence>MQNILASELREQAGSNSFNRFDYQAHWIVHHMIIEFKKNSQFLVICEFHDDMTKVSDIQNPNCAEFFQIKTTAQYKKWSLPYLTKTTTKRSGAVKNSFLGFLFYNFLKFKTECSKCHFVSNIGVDAEIRKWQSIIEDGKLLKTTDPALYSKIKNLIKSEFNNIDLNEFEHIFDNFVQDTYVYDGDLPLENYEKVVAGEFFKMLENDELYTSNSNKILKDIIEDVRKKSKTKIEVPISYSKLVEKKGVSSDVFSALQTNMKKISSQSYFRELEEFLTDSGLSLPKRRLLLRELKEHKLKMLDINKLLYQDVSFQIIAVIDEILLKQYARIDDIFYLLDEVKKQCENFIKDNIDFNIPLVEAMFYERLISENTTI</sequence>
<reference evidence="2 3" key="1">
    <citation type="submission" date="2014-11" db="EMBL/GenBank/DDBJ databases">
        <title>Draft Genome Sequences of Paenibacillus polymyxa NRRL B-30509 and Paenibacillus terrae NRRL B-30644, Strains from a Poultry Environment that Produce Tridecaptin A and Paenicidins.</title>
        <authorList>
            <person name="van Belkum M.J."/>
            <person name="Lohans C.T."/>
            <person name="Vederas J.C."/>
        </authorList>
    </citation>
    <scope>NUCLEOTIDE SEQUENCE [LARGE SCALE GENOMIC DNA]</scope>
    <source>
        <strain evidence="2 3">NRRL B-30644</strain>
    </source>
</reference>
<keyword evidence="3" id="KW-1185">Reference proteome</keyword>
<evidence type="ECO:0000259" key="1">
    <source>
        <dbReference type="Pfam" id="PF14130"/>
    </source>
</evidence>
<name>A0A0D7WTR1_9BACL</name>
<accession>A0A0D7WTR1</accession>
<dbReference type="AlphaFoldDB" id="A0A0D7WTR1"/>
<organism evidence="2 3">
    <name type="scientific">Paenibacillus terrae</name>
    <dbReference type="NCBI Taxonomy" id="159743"/>
    <lineage>
        <taxon>Bacteria</taxon>
        <taxon>Bacillati</taxon>
        <taxon>Bacillota</taxon>
        <taxon>Bacilli</taxon>
        <taxon>Bacillales</taxon>
        <taxon>Paenibacillaceae</taxon>
        <taxon>Paenibacillus</taxon>
    </lineage>
</organism>
<dbReference type="OrthoDB" id="940444at2"/>
<feature type="domain" description="CD-NTase associated protein 4-like DNA endonuclease" evidence="1">
    <location>
        <begin position="13"/>
        <end position="228"/>
    </location>
</feature>